<dbReference type="STRING" id="60517.A0A0R3VWX9"/>
<dbReference type="PANTHER" id="PTHR22775:SF3">
    <property type="entry name" value="SORTING NEXIN-13"/>
    <property type="match status" value="1"/>
</dbReference>
<dbReference type="AlphaFoldDB" id="A0A0R3VWX9"/>
<dbReference type="WBParaSite" id="TASK_0000192301-mRNA-1">
    <property type="protein sequence ID" value="TASK_0000192301-mRNA-1"/>
    <property type="gene ID" value="TASK_0000192301"/>
</dbReference>
<feature type="domain" description="PXA" evidence="1">
    <location>
        <begin position="1"/>
        <end position="223"/>
    </location>
</feature>
<dbReference type="PROSITE" id="PS51207">
    <property type="entry name" value="PXA"/>
    <property type="match status" value="1"/>
</dbReference>
<dbReference type="InterPro" id="IPR003114">
    <property type="entry name" value="Phox_assoc"/>
</dbReference>
<reference evidence="2" key="1">
    <citation type="submission" date="2017-02" db="UniProtKB">
        <authorList>
            <consortium name="WormBaseParasite"/>
        </authorList>
    </citation>
    <scope>IDENTIFICATION</scope>
</reference>
<name>A0A0R3VWX9_TAEAS</name>
<sequence>LTDDEKFTADIKAQLQHICSVLLLRLQAVDVSNLIEQKLLPCVVHHVEHLLTLTNAFFESTPYSNADEEPLQPPLADDVVLQRLFSADHLHPALQSRQAESLYLQGIVRQLLPYLLIPPGLKRRSNVEVRKPPAWNGAAQAINLIDQAFPSALFHHQMPDQTSVKNNHLTDHKPDPNHTQTAQCARTLLTEILANHVLLPALDSIANPDSLNTVFLYLIDPIAPKNMRMEALLQQPKQLANFVQYMKSINCSTTMTVLLLMFEVVSKIETESVSPELCKRLKAPLQQLLLLLHSGRVLASEELDQYRQNDHRSSNLLAECRQCGRVVTSISASRLPQLLGLSPRLTTVISEAINSASADTNADPLCVARLVHTPEWTSAYKTMCKTMETLYLPAYMESPEYLGRMGAPSAILSPG</sequence>
<dbReference type="Pfam" id="PF02194">
    <property type="entry name" value="PXA"/>
    <property type="match status" value="1"/>
</dbReference>
<proteinExistence type="predicted"/>
<evidence type="ECO:0000259" key="1">
    <source>
        <dbReference type="PROSITE" id="PS51207"/>
    </source>
</evidence>
<accession>A0A0R3VWX9</accession>
<protein>
    <submittedName>
        <fullName evidence="2">PXA domain-containing protein</fullName>
    </submittedName>
</protein>
<dbReference type="PANTHER" id="PTHR22775">
    <property type="entry name" value="SORTING NEXIN"/>
    <property type="match status" value="1"/>
</dbReference>
<dbReference type="GO" id="GO:0035091">
    <property type="term" value="F:phosphatidylinositol binding"/>
    <property type="evidence" value="ECO:0007669"/>
    <property type="project" value="TreeGrafter"/>
</dbReference>
<organism evidence="2">
    <name type="scientific">Taenia asiatica</name>
    <name type="common">Asian tapeworm</name>
    <dbReference type="NCBI Taxonomy" id="60517"/>
    <lineage>
        <taxon>Eukaryota</taxon>
        <taxon>Metazoa</taxon>
        <taxon>Spiralia</taxon>
        <taxon>Lophotrochozoa</taxon>
        <taxon>Platyhelminthes</taxon>
        <taxon>Cestoda</taxon>
        <taxon>Eucestoda</taxon>
        <taxon>Cyclophyllidea</taxon>
        <taxon>Taeniidae</taxon>
        <taxon>Taenia</taxon>
    </lineage>
</organism>
<evidence type="ECO:0000313" key="2">
    <source>
        <dbReference type="WBParaSite" id="TASK_0000192301-mRNA-1"/>
    </source>
</evidence>